<evidence type="ECO:0000313" key="2">
    <source>
        <dbReference type="EMBL" id="SFQ49752.1"/>
    </source>
</evidence>
<dbReference type="Pfam" id="PF18939">
    <property type="entry name" value="DUF5686"/>
    <property type="match status" value="1"/>
</dbReference>
<accession>A0A1I5YZX0</accession>
<keyword evidence="1" id="KW-0732">Signal</keyword>
<gene>
    <name evidence="2" type="ORF">SAMN04515674_12312</name>
</gene>
<dbReference type="AlphaFoldDB" id="A0A1I5YZX0"/>
<dbReference type="RefSeq" id="WP_092019783.1">
    <property type="nucleotide sequence ID" value="NZ_FOXH01000023.1"/>
</dbReference>
<evidence type="ECO:0000313" key="3">
    <source>
        <dbReference type="Proteomes" id="UP000199306"/>
    </source>
</evidence>
<dbReference type="Pfam" id="PF13715">
    <property type="entry name" value="CarbopepD_reg_2"/>
    <property type="match status" value="1"/>
</dbReference>
<feature type="chain" id="PRO_5011499374" evidence="1">
    <location>
        <begin position="28"/>
        <end position="858"/>
    </location>
</feature>
<protein>
    <submittedName>
        <fullName evidence="2">CarboxypepD_reg-like domain-containing protein</fullName>
    </submittedName>
</protein>
<keyword evidence="3" id="KW-1185">Reference proteome</keyword>
<dbReference type="Gene3D" id="2.60.40.1120">
    <property type="entry name" value="Carboxypeptidase-like, regulatory domain"/>
    <property type="match status" value="1"/>
</dbReference>
<feature type="signal peptide" evidence="1">
    <location>
        <begin position="1"/>
        <end position="27"/>
    </location>
</feature>
<dbReference type="OrthoDB" id="983143at2"/>
<dbReference type="Proteomes" id="UP000199306">
    <property type="component" value="Unassembled WGS sequence"/>
</dbReference>
<sequence>MNARIKHIVTVIGLMSFWILSSSYSQAQTITRLKGKVLDSKTGDVIPFANVSILGTKYGTQTDFNGNYYIESKEEKITVKVSFVGYSPETKSIETGKTLNINFRLRPLVTDLQEVTVKGKKERYRNKDNPAVILIRKVIANKDKNRKESFDFYQYNKYEKLEFDLSNISEKFRNRRLLKKFDFVFNHLDTSEITGKVNLPMYLKEQVSDVYYRKDPQDKKEVIRGERFTGIGNYVDNNGIKLYLEALYQDINVYDNNINLLATQFLGPIAPLAPQFYKYVIIDTLDFKGVKCVNLGFSPRNKTDMLFQGSMYVSLDADSSFAVRRVQMGFSKDINVNFVTDLRLTQEFDNVDGSGQMLTKDELAIEFNLLKKENGMGLFGQRSVSYKDYVINKPIIQKTFSGLKIEESANYNKQTEAFWDSSRHQTLSKKEAGIYTMVDSVTKVPAFQRFMNTATFILEGYKPMKGFEIGPVNTFYSWNTIEGFRLRLGGRTTPLFSERIAFETYGAYGFDDKRWKYFGSATLSLTDHNIYTYPIKHLRVSYQQEIKIPGQELQFVAEDNVLLSFKRGVNNKMTYNNVFQVDYLNESKSGLALNVNFKNIRQEAAGALHFDQVSSNGELVPNKEIVSSEVLVGLRYAPNEKFYQGKNYRIPIVNKYPIFNLRYTMGIKGVMEGQYNFHRLVAYANKRFFITPIGFTDISLEGGKTFGNVPFPLLTIHRANQTYAYQPEAFNMMNFMEFISDHYGAIFIDHYFNGFIFNKVPVLKKLKLREVITFKGLWGGISDENIPKAGNGLYQLPVDEKGNPVSYTLAKQPYMEASFGIANIFKILRVDFVKRLSYLDNPNAPNGIGIRFRMKFDF</sequence>
<reference evidence="2 3" key="1">
    <citation type="submission" date="2016-10" db="EMBL/GenBank/DDBJ databases">
        <authorList>
            <person name="de Groot N.N."/>
        </authorList>
    </citation>
    <scope>NUCLEOTIDE SEQUENCE [LARGE SCALE GENOMIC DNA]</scope>
    <source>
        <strain evidence="3">E92,LMG 26720,CCM 7988</strain>
    </source>
</reference>
<name>A0A1I5YZX0_9BACT</name>
<dbReference type="InterPro" id="IPR008969">
    <property type="entry name" value="CarboxyPept-like_regulatory"/>
</dbReference>
<organism evidence="2 3">
    <name type="scientific">Pseudarcicella hirudinis</name>
    <dbReference type="NCBI Taxonomy" id="1079859"/>
    <lineage>
        <taxon>Bacteria</taxon>
        <taxon>Pseudomonadati</taxon>
        <taxon>Bacteroidota</taxon>
        <taxon>Cytophagia</taxon>
        <taxon>Cytophagales</taxon>
        <taxon>Flectobacillaceae</taxon>
        <taxon>Pseudarcicella</taxon>
    </lineage>
</organism>
<dbReference type="InterPro" id="IPR043741">
    <property type="entry name" value="DUF5686"/>
</dbReference>
<evidence type="ECO:0000256" key="1">
    <source>
        <dbReference type="SAM" id="SignalP"/>
    </source>
</evidence>
<dbReference type="SUPFAM" id="SSF49464">
    <property type="entry name" value="Carboxypeptidase regulatory domain-like"/>
    <property type="match status" value="1"/>
</dbReference>
<dbReference type="STRING" id="1079859.SAMN04515674_12312"/>
<proteinExistence type="predicted"/>
<dbReference type="EMBL" id="FOXH01000023">
    <property type="protein sequence ID" value="SFQ49752.1"/>
    <property type="molecule type" value="Genomic_DNA"/>
</dbReference>